<comment type="caution">
    <text evidence="1">The sequence shown here is derived from an EMBL/GenBank/DDBJ whole genome shotgun (WGS) entry which is preliminary data.</text>
</comment>
<protein>
    <submittedName>
        <fullName evidence="1">Uncharacterized protein</fullName>
    </submittedName>
</protein>
<evidence type="ECO:0000313" key="1">
    <source>
        <dbReference type="EMBL" id="GBO19439.1"/>
    </source>
</evidence>
<dbReference type="AlphaFoldDB" id="A0A4Y2V2I5"/>
<gene>
    <name evidence="1" type="ORF">AVEN_16674_1</name>
</gene>
<dbReference type="Proteomes" id="UP000499080">
    <property type="component" value="Unassembled WGS sequence"/>
</dbReference>
<reference evidence="1 2" key="1">
    <citation type="journal article" date="2019" name="Sci. Rep.">
        <title>Orb-weaving spider Araneus ventricosus genome elucidates the spidroin gene catalogue.</title>
        <authorList>
            <person name="Kono N."/>
            <person name="Nakamura H."/>
            <person name="Ohtoshi R."/>
            <person name="Moran D.A.P."/>
            <person name="Shinohara A."/>
            <person name="Yoshida Y."/>
            <person name="Fujiwara M."/>
            <person name="Mori M."/>
            <person name="Tomita M."/>
            <person name="Arakawa K."/>
        </authorList>
    </citation>
    <scope>NUCLEOTIDE SEQUENCE [LARGE SCALE GENOMIC DNA]</scope>
</reference>
<accession>A0A4Y2V2I5</accession>
<dbReference type="EMBL" id="BGPR01042918">
    <property type="protein sequence ID" value="GBO19439.1"/>
    <property type="molecule type" value="Genomic_DNA"/>
</dbReference>
<evidence type="ECO:0000313" key="2">
    <source>
        <dbReference type="Proteomes" id="UP000499080"/>
    </source>
</evidence>
<proteinExistence type="predicted"/>
<name>A0A4Y2V2I5_ARAVE</name>
<keyword evidence="2" id="KW-1185">Reference proteome</keyword>
<sequence>MKETRKLTNWLKMEQSMDIPTSLSNFPNILSKQPCELNSCNSGRICGIKVILTTMALRLYQEGACDLPTELGKIRVSSPNMGLFQPISIRSDSSTITSAAAEK</sequence>
<organism evidence="1 2">
    <name type="scientific">Araneus ventricosus</name>
    <name type="common">Orbweaver spider</name>
    <name type="synonym">Epeira ventricosa</name>
    <dbReference type="NCBI Taxonomy" id="182803"/>
    <lineage>
        <taxon>Eukaryota</taxon>
        <taxon>Metazoa</taxon>
        <taxon>Ecdysozoa</taxon>
        <taxon>Arthropoda</taxon>
        <taxon>Chelicerata</taxon>
        <taxon>Arachnida</taxon>
        <taxon>Araneae</taxon>
        <taxon>Araneomorphae</taxon>
        <taxon>Entelegynae</taxon>
        <taxon>Araneoidea</taxon>
        <taxon>Araneidae</taxon>
        <taxon>Araneus</taxon>
    </lineage>
</organism>